<accession>U2C8S1</accession>
<dbReference type="HOGENOM" id="CLU_2950716_0_0_10"/>
<sequence length="59" mass="6890">MNIIRTTSVFSVYCWNFFFHARIPFDSAIVIAGRRIPGFLIELFMMQDIIKEDAVTLFS</sequence>
<organism evidence="1 2">
    <name type="scientific">Bacteroides pyogenes F0041</name>
    <dbReference type="NCBI Taxonomy" id="1321819"/>
    <lineage>
        <taxon>Bacteria</taxon>
        <taxon>Pseudomonadati</taxon>
        <taxon>Bacteroidota</taxon>
        <taxon>Bacteroidia</taxon>
        <taxon>Bacteroidales</taxon>
        <taxon>Bacteroidaceae</taxon>
        <taxon>Bacteroides</taxon>
    </lineage>
</organism>
<gene>
    <name evidence="1" type="ORF">HMPREF1981_03501</name>
</gene>
<proteinExistence type="predicted"/>
<reference evidence="1 2" key="1">
    <citation type="submission" date="2013-08" db="EMBL/GenBank/DDBJ databases">
        <authorList>
            <person name="Weinstock G."/>
            <person name="Sodergren E."/>
            <person name="Wylie T."/>
            <person name="Fulton L."/>
            <person name="Fulton R."/>
            <person name="Fronick C."/>
            <person name="O'Laughlin M."/>
            <person name="Godfrey J."/>
            <person name="Miner T."/>
            <person name="Herter B."/>
            <person name="Appelbaum E."/>
            <person name="Cordes M."/>
            <person name="Lek S."/>
            <person name="Wollam A."/>
            <person name="Pepin K.H."/>
            <person name="Palsikar V.B."/>
            <person name="Mitreva M."/>
            <person name="Wilson R.K."/>
        </authorList>
    </citation>
    <scope>NUCLEOTIDE SEQUENCE [LARGE SCALE GENOMIC DNA]</scope>
    <source>
        <strain evidence="1 2">F0041</strain>
    </source>
</reference>
<protein>
    <submittedName>
        <fullName evidence="1">Uncharacterized protein</fullName>
    </submittedName>
</protein>
<evidence type="ECO:0000313" key="1">
    <source>
        <dbReference type="EMBL" id="ERI80930.1"/>
    </source>
</evidence>
<name>U2C8S1_9BACE</name>
<dbReference type="PATRIC" id="fig|1321819.3.peg.3226"/>
<dbReference type="Proteomes" id="UP000016496">
    <property type="component" value="Unassembled WGS sequence"/>
</dbReference>
<dbReference type="EMBL" id="AWSV01000179">
    <property type="protein sequence ID" value="ERI80930.1"/>
    <property type="molecule type" value="Genomic_DNA"/>
</dbReference>
<evidence type="ECO:0000313" key="2">
    <source>
        <dbReference type="Proteomes" id="UP000016496"/>
    </source>
</evidence>
<comment type="caution">
    <text evidence="1">The sequence shown here is derived from an EMBL/GenBank/DDBJ whole genome shotgun (WGS) entry which is preliminary data.</text>
</comment>
<dbReference type="AlphaFoldDB" id="U2C8S1"/>